<protein>
    <submittedName>
        <fullName evidence="1">Uncharacterized protein</fullName>
    </submittedName>
</protein>
<dbReference type="Proteomes" id="UP000817658">
    <property type="component" value="Chromosome 1"/>
</dbReference>
<reference evidence="1" key="1">
    <citation type="journal article" date="2002" name="Nature">
        <title>The genome sequence and structure of rice chromosome 1.</title>
        <authorList>
            <person name="Sasaki T."/>
            <person name="Matsumoto T."/>
            <person name="Yamamoto K."/>
            <person name="Sakata K."/>
            <person name="Baba T."/>
            <person name="Katayose Y."/>
            <person name="Wu J."/>
            <person name="Niimura Y."/>
            <person name="Cheng Z."/>
            <person name="Nagamura Y."/>
            <person name="Antonio B.A."/>
            <person name="Kanamori H."/>
            <person name="Hosokawa S."/>
            <person name="Masukawa M."/>
            <person name="Arikawa K."/>
            <person name="Chiden Y."/>
            <person name="Hayashi M."/>
            <person name="Okamoto M."/>
            <person name="Ando T."/>
            <person name="Aoki H."/>
            <person name="Arita K."/>
            <person name="Hamada M."/>
            <person name="Harada C."/>
            <person name="Hijishita S."/>
            <person name="Honda M."/>
            <person name="Ichikawa Y."/>
            <person name="Idonuma A."/>
            <person name="Iijima M."/>
            <person name="Ikeda M."/>
            <person name="Ikeno M."/>
            <person name="Itoh S."/>
            <person name="Itoh T."/>
            <person name="Itoh Y."/>
            <person name="Itoh Y."/>
            <person name="Iwabuchi A."/>
            <person name="Kamiya K."/>
            <person name="Karasawa W."/>
            <person name="Katagiri S."/>
            <person name="Kikuta A."/>
            <person name="Kobayashi N."/>
            <person name="Kono I."/>
            <person name="Machita K."/>
            <person name="Maehara T."/>
            <person name="Mizuno H."/>
            <person name="Mizubayashi T."/>
            <person name="Mukai Y."/>
            <person name="Nagasaki H."/>
            <person name="Nakashima M."/>
            <person name="Nakama Y."/>
            <person name="Nakamichi Y."/>
            <person name="Nakamura M."/>
            <person name="Namiki N."/>
            <person name="Negishi M."/>
            <person name="Ohta I."/>
            <person name="Ono N."/>
            <person name="Saji S."/>
            <person name="Sakai K."/>
            <person name="Shibata M."/>
            <person name="Shimokawa T."/>
            <person name="Shomura A."/>
            <person name="Song J."/>
            <person name="Takazaki Y."/>
            <person name="Terasawa K."/>
            <person name="Tsuji K."/>
            <person name="Waki K."/>
            <person name="Yamagata H."/>
            <person name="Yamane H."/>
            <person name="Yoshiki S."/>
            <person name="Yoshihara R."/>
            <person name="Yukawa K."/>
            <person name="Zhong H."/>
            <person name="Iwama H."/>
            <person name="Endo T."/>
            <person name="Ito H."/>
            <person name="Hahn J.H."/>
            <person name="Kim H.I."/>
            <person name="Eun M.Y."/>
            <person name="Yano M."/>
            <person name="Jiang J."/>
            <person name="Gojobori T."/>
        </authorList>
    </citation>
    <scope>NUCLEOTIDE SEQUENCE [LARGE SCALE GENOMIC DNA]</scope>
</reference>
<organism evidence="1">
    <name type="scientific">Oryza sativa subsp. japonica</name>
    <name type="common">Rice</name>
    <dbReference type="NCBI Taxonomy" id="39947"/>
    <lineage>
        <taxon>Eukaryota</taxon>
        <taxon>Viridiplantae</taxon>
        <taxon>Streptophyta</taxon>
        <taxon>Embryophyta</taxon>
        <taxon>Tracheophyta</taxon>
        <taxon>Spermatophyta</taxon>
        <taxon>Magnoliopsida</taxon>
        <taxon>Liliopsida</taxon>
        <taxon>Poales</taxon>
        <taxon>Poaceae</taxon>
        <taxon>BOP clade</taxon>
        <taxon>Oryzoideae</taxon>
        <taxon>Oryzeae</taxon>
        <taxon>Oryzinae</taxon>
        <taxon>Oryza</taxon>
        <taxon>Oryza sativa</taxon>
    </lineage>
</organism>
<gene>
    <name evidence="1" type="primary">P0417G05.32</name>
</gene>
<sequence>MVLILLTFVDSQFNAIAGTGRGLHLHGDNVAVAGAAAGSGVRTGRDGWTESV</sequence>
<evidence type="ECO:0000313" key="1">
    <source>
        <dbReference type="EMBL" id="BAD81463.1"/>
    </source>
</evidence>
<accession>Q5NAQ4</accession>
<proteinExistence type="predicted"/>
<dbReference type="AlphaFoldDB" id="Q5NAQ4"/>
<dbReference type="EMBL" id="AP002835">
    <property type="protein sequence ID" value="BAD81463.1"/>
    <property type="molecule type" value="Genomic_DNA"/>
</dbReference>
<name>Q5NAQ4_ORYSJ</name>